<proteinExistence type="predicted"/>
<evidence type="ECO:0000313" key="3">
    <source>
        <dbReference type="Proteomes" id="UP000310997"/>
    </source>
</evidence>
<dbReference type="InterPro" id="IPR017926">
    <property type="entry name" value="GATASE"/>
</dbReference>
<evidence type="ECO:0000259" key="1">
    <source>
        <dbReference type="Pfam" id="PF00117"/>
    </source>
</evidence>
<dbReference type="InterPro" id="IPR029062">
    <property type="entry name" value="Class_I_gatase-like"/>
</dbReference>
<name>A0A0T7ZLD5_STREE</name>
<dbReference type="RefSeq" id="WP_050086805.1">
    <property type="nucleotide sequence ID" value="NZ_CGVR01000411.1"/>
</dbReference>
<feature type="domain" description="Glutamine amidotransferase" evidence="1">
    <location>
        <begin position="41"/>
        <end position="189"/>
    </location>
</feature>
<dbReference type="Gene3D" id="3.40.50.880">
    <property type="match status" value="1"/>
</dbReference>
<dbReference type="AlphaFoldDB" id="A0A0T7ZLD5"/>
<dbReference type="PROSITE" id="PS51273">
    <property type="entry name" value="GATASE_TYPE_1"/>
    <property type="match status" value="1"/>
</dbReference>
<dbReference type="EMBL" id="CABDLL010000002">
    <property type="protein sequence ID" value="VTE36356.1"/>
    <property type="molecule type" value="Genomic_DNA"/>
</dbReference>
<dbReference type="Pfam" id="PF00117">
    <property type="entry name" value="GATase"/>
    <property type="match status" value="1"/>
</dbReference>
<keyword evidence="2" id="KW-0315">Glutamine amidotransferase</keyword>
<keyword evidence="2" id="KW-0808">Transferase</keyword>
<organism evidence="2 3">
    <name type="scientific">Streptococcus pneumoniae</name>
    <dbReference type="NCBI Taxonomy" id="1313"/>
    <lineage>
        <taxon>Bacteria</taxon>
        <taxon>Bacillati</taxon>
        <taxon>Bacillota</taxon>
        <taxon>Bacilli</taxon>
        <taxon>Lactobacillales</taxon>
        <taxon>Streptococcaceae</taxon>
        <taxon>Streptococcus</taxon>
    </lineage>
</organism>
<dbReference type="GO" id="GO:0004049">
    <property type="term" value="F:anthranilate synthase activity"/>
    <property type="evidence" value="ECO:0007669"/>
    <property type="project" value="UniProtKB-EC"/>
</dbReference>
<dbReference type="GO" id="GO:0016740">
    <property type="term" value="F:transferase activity"/>
    <property type="evidence" value="ECO:0007669"/>
    <property type="project" value="UniProtKB-KW"/>
</dbReference>
<dbReference type="SUPFAM" id="SSF52317">
    <property type="entry name" value="Class I glutamine amidotransferase-like"/>
    <property type="match status" value="1"/>
</dbReference>
<sequence>MKTILFTCKTVNGENNETLSVFEDNWGVYSKEKDFLPIICPNNIDCVRKILDTLSIDGIILTGGGEICAISGRKDIRETVEDFLIQYAIDFDIPIAGICRGLQKLLTYFDKIKPIKVSEHVKPEIEISSISGEKFIVNSFHDYGFYSSSLLRKSSFEVLHTSKDGIVKSIKHRKYNIIGVMWHPERGETDLEIVFREKGEGVSEGFDIGCRKRQQNERKD</sequence>
<protein>
    <submittedName>
        <fullName evidence="2">Putative glutamine amidotransferase</fullName>
        <ecNumber evidence="2">4.1.3.27</ecNumber>
    </submittedName>
</protein>
<keyword evidence="2" id="KW-0456">Lyase</keyword>
<dbReference type="Proteomes" id="UP000310997">
    <property type="component" value="Unassembled WGS sequence"/>
</dbReference>
<evidence type="ECO:0000313" key="2">
    <source>
        <dbReference type="EMBL" id="VTE36356.1"/>
    </source>
</evidence>
<gene>
    <name evidence="2" type="ORF">SAMEA4038883_00427</name>
</gene>
<dbReference type="EC" id="4.1.3.27" evidence="2"/>
<accession>A0A0T7ZLD5</accession>
<reference evidence="2 3" key="1">
    <citation type="submission" date="2019-04" db="EMBL/GenBank/DDBJ databases">
        <authorList>
            <consortium name="Pathogen Informatics"/>
        </authorList>
    </citation>
    <scope>NUCLEOTIDE SEQUENCE [LARGE SCALE GENOMIC DNA]</scope>
    <source>
        <strain evidence="2 3">GPSC559</strain>
    </source>
</reference>
<dbReference type="GO" id="GO:0016787">
    <property type="term" value="F:hydrolase activity"/>
    <property type="evidence" value="ECO:0007669"/>
    <property type="project" value="InterPro"/>
</dbReference>